<sequence length="98" mass="10640">MERVRLVARRREGGEGGQEGDVGGGAEDVEGEEMKKDDEGREKREEEEDGGDVMEVKKGTVVQGNSHMPGRPKMPSSRYPPPSAATATAAIEPIVQRY</sequence>
<comment type="caution">
    <text evidence="2">The sequence shown here is derived from an EMBL/GenBank/DDBJ whole genome shotgun (WGS) entry which is preliminary data.</text>
</comment>
<organism evidence="2 3">
    <name type="scientific">Hortaea werneckii</name>
    <name type="common">Black yeast</name>
    <name type="synonym">Cladosporium werneckii</name>
    <dbReference type="NCBI Taxonomy" id="91943"/>
    <lineage>
        <taxon>Eukaryota</taxon>
        <taxon>Fungi</taxon>
        <taxon>Dikarya</taxon>
        <taxon>Ascomycota</taxon>
        <taxon>Pezizomycotina</taxon>
        <taxon>Dothideomycetes</taxon>
        <taxon>Dothideomycetidae</taxon>
        <taxon>Mycosphaerellales</taxon>
        <taxon>Teratosphaeriaceae</taxon>
        <taxon>Hortaea</taxon>
    </lineage>
</organism>
<feature type="compositionally biased region" description="Gly residues" evidence="1">
    <location>
        <begin position="15"/>
        <end position="26"/>
    </location>
</feature>
<evidence type="ECO:0000313" key="2">
    <source>
        <dbReference type="EMBL" id="RMY45645.1"/>
    </source>
</evidence>
<dbReference type="Proteomes" id="UP000269276">
    <property type="component" value="Unassembled WGS sequence"/>
</dbReference>
<name>A0A3M7C0T7_HORWE</name>
<protein>
    <submittedName>
        <fullName evidence="2">Uncharacterized protein</fullName>
    </submittedName>
</protein>
<feature type="region of interest" description="Disordered" evidence="1">
    <location>
        <begin position="1"/>
        <end position="98"/>
    </location>
</feature>
<feature type="compositionally biased region" description="Basic and acidic residues" evidence="1">
    <location>
        <begin position="32"/>
        <end position="44"/>
    </location>
</feature>
<proteinExistence type="predicted"/>
<feature type="compositionally biased region" description="Basic and acidic residues" evidence="1">
    <location>
        <begin position="1"/>
        <end position="14"/>
    </location>
</feature>
<gene>
    <name evidence="2" type="ORF">D0863_15999</name>
</gene>
<accession>A0A3M7C0T7</accession>
<reference evidence="2 3" key="1">
    <citation type="journal article" date="2018" name="BMC Genomics">
        <title>Genomic evidence for intraspecific hybridization in a clonal and extremely halotolerant yeast.</title>
        <authorList>
            <person name="Gostincar C."/>
            <person name="Stajich J.E."/>
            <person name="Zupancic J."/>
            <person name="Zalar P."/>
            <person name="Gunde-Cimerman N."/>
        </authorList>
    </citation>
    <scope>NUCLEOTIDE SEQUENCE [LARGE SCALE GENOMIC DNA]</scope>
    <source>
        <strain evidence="2 3">EXF-2682</strain>
    </source>
</reference>
<dbReference type="AlphaFoldDB" id="A0A3M7C0T7"/>
<evidence type="ECO:0000256" key="1">
    <source>
        <dbReference type="SAM" id="MobiDB-lite"/>
    </source>
</evidence>
<evidence type="ECO:0000313" key="3">
    <source>
        <dbReference type="Proteomes" id="UP000269276"/>
    </source>
</evidence>
<dbReference type="EMBL" id="QWIP01001496">
    <property type="protein sequence ID" value="RMY45645.1"/>
    <property type="molecule type" value="Genomic_DNA"/>
</dbReference>